<evidence type="ECO:0000256" key="7">
    <source>
        <dbReference type="SAM" id="MobiDB-lite"/>
    </source>
</evidence>
<feature type="transmembrane region" description="Helical" evidence="8">
    <location>
        <begin position="786"/>
        <end position="805"/>
    </location>
</feature>
<feature type="region of interest" description="Disordered" evidence="7">
    <location>
        <begin position="265"/>
        <end position="334"/>
    </location>
</feature>
<evidence type="ECO:0000256" key="8">
    <source>
        <dbReference type="SAM" id="Phobius"/>
    </source>
</evidence>
<gene>
    <name evidence="9" type="ORF">B0T19DRAFT_174994</name>
</gene>
<feature type="region of interest" description="Disordered" evidence="7">
    <location>
        <begin position="435"/>
        <end position="480"/>
    </location>
</feature>
<evidence type="ECO:0000256" key="5">
    <source>
        <dbReference type="ARBA" id="ARBA00022989"/>
    </source>
</evidence>
<evidence type="ECO:0000313" key="9">
    <source>
        <dbReference type="EMBL" id="KAK3327833.1"/>
    </source>
</evidence>
<feature type="compositionally biased region" description="Basic residues" evidence="7">
    <location>
        <begin position="1335"/>
        <end position="1348"/>
    </location>
</feature>
<evidence type="ECO:0000256" key="4">
    <source>
        <dbReference type="ARBA" id="ARBA00022692"/>
    </source>
</evidence>
<dbReference type="PANTHER" id="PTHR23502:SF186">
    <property type="entry name" value="MAJOR FACILITATOR SUPERFAMILY (MFS) PROFILE DOMAIN-CONTAINING PROTEIN"/>
    <property type="match status" value="1"/>
</dbReference>
<dbReference type="Pfam" id="PF07690">
    <property type="entry name" value="MFS_1"/>
    <property type="match status" value="1"/>
</dbReference>
<feature type="compositionally biased region" description="Basic and acidic residues" evidence="7">
    <location>
        <begin position="1421"/>
        <end position="1431"/>
    </location>
</feature>
<accession>A0AAE0IMU1</accession>
<feature type="region of interest" description="Disordered" evidence="7">
    <location>
        <begin position="192"/>
        <end position="249"/>
    </location>
</feature>
<comment type="subcellular location">
    <subcellularLocation>
        <location evidence="1">Cell membrane</location>
        <topology evidence="1">Multi-pass membrane protein</topology>
    </subcellularLocation>
</comment>
<dbReference type="GO" id="GO:0005886">
    <property type="term" value="C:plasma membrane"/>
    <property type="evidence" value="ECO:0007669"/>
    <property type="project" value="UniProtKB-SubCell"/>
</dbReference>
<keyword evidence="2" id="KW-0813">Transport</keyword>
<sequence length="1457" mass="160291">MPTFIASPHEGHQEVSKVGPLCQIPPFYYPDEMGDVSPKTSIAPVPPVDQSWLTLSPVVSKAPQVSAEMAPADRNTRGAEYTVSYGRVDNPVRTVPQDRRVSEAVPVLAPQITQDDDLEAEAEAWMVVPTEPSPYLGFIDDSHQGHCNISKVRPADLGSASPDGHEDQPLLGLSNSGPRAHDAHIYELDTAAHPEDSRSSKHLGHTTTPKVQPYGGDDMTETLRTPSGVSGSEHGTKQQSRRHGLGSSKSASDLVAYWESIFDPKKAQQDAPGEGPRPQRARTVSIKANPGYVERVVQKLSRPSSRAYDKGSSDSEAREHNTNSRPHGSSVSSVLDLKRTSSWFRDLMKPSESNTPNLTSFPRKKSTQFVPSGDTPTAEQATQRKDSTIPRSLTRAPTTLDDKFKTTVNNLEHLLNEALVLANEVAEFEDHHCADNIEPPKAEPRATSHSPPSMHESIPSADGSSEDDVPPIVSKNRAPEMAMPDKYISSAYAKRLPKHHRSAPGMHSRNVAVDIPNRTSSLRRHKPLRDRFQEQRLSSYPSSRPLKGDRSLRTPHEYHKRDPEPPPSPLLGCLPRVSFSRKIRSCGSCGLLRVQHRSSSLHPNTDGPSWEHEYEYDQHRMEYIPEASRAAKYSLIRGVDGVQEADDRSQRPHTSPSPLRDVIGEFEQEDPVPQAQGSVPISLRGRSHVSLRGQQGFSLSRTYQRQPVARDWSTVRKRFVATVACLSTAMIGVLIGIYAGLVPSIQYWIADLEHYAILGNVFFFLGLAIPTFFFWPLALLHGRKPYILSSLILAMPLLFPQAIAVSAQRSPYVSTWRWALLSSRAFMGFTLGFASMNFHSILTDLFGASLVSGNPHQEVVDKYDVRRHGGGMGVWLGIWTWCFTGSLGLGFLIGAAIINSLNPSWGFYISIVILAVVLLLNVVCPETRRSPFRRSVAEVRNGNQISRRVARGEVMMHRVKDGPTWWGQEVYHGILLSLEMLRQPGFIVMSVYVGWIYAQIVLIIVLLGSLTSRYYMAKSPLVGLCVAFISIGALVAVPFQKANIFSRGRHRQQQTNEDTLKGGKFTWTSHLLRRAIFLIFLPLVGIAYTFASIGPPVSIAVPTVLAALIGNLSGLAMSECNGLIMETFDTSDLQPSMTGRPRGATNKSSKRTNYSSFPRVTAGFAVCHTIGFVLAAAATGVGGLIQRSLGQREATGVVAGILLILTILLLAVLIRFKDVQIIPSSKTLEMEKWTQLRRQSIRRRSNEARTTANQNTMSDEDIWRPILIGNPSHRTRRVNILELGAMTRWTEIRKKNRLIDERAAHLNRAALESAAAAMEQATGIGAMTTDLVRRVSSRRSNRSARRLHSGSPGPSGTRTENPARAATPSIELRRLTEENLDALGAPLPGRFLTPSPGHGFPDGEAALGRDEDLGDLVSSDESIRSQGHGDGDGGGLRPTGTPRSAYEYPRGEESQGR</sequence>
<keyword evidence="10" id="KW-1185">Reference proteome</keyword>
<feature type="compositionally biased region" description="Basic and acidic residues" evidence="7">
    <location>
        <begin position="307"/>
        <end position="322"/>
    </location>
</feature>
<feature type="transmembrane region" description="Helical" evidence="8">
    <location>
        <begin position="761"/>
        <end position="779"/>
    </location>
</feature>
<feature type="transmembrane region" description="Helical" evidence="8">
    <location>
        <begin position="986"/>
        <end position="1009"/>
    </location>
</feature>
<evidence type="ECO:0000256" key="6">
    <source>
        <dbReference type="ARBA" id="ARBA00023136"/>
    </source>
</evidence>
<feature type="region of interest" description="Disordered" evidence="7">
    <location>
        <begin position="1385"/>
        <end position="1457"/>
    </location>
</feature>
<dbReference type="Gene3D" id="1.20.1250.20">
    <property type="entry name" value="MFS general substrate transporter like domains"/>
    <property type="match status" value="1"/>
</dbReference>
<name>A0AAE0IMU1_9PEZI</name>
<evidence type="ECO:0000256" key="1">
    <source>
        <dbReference type="ARBA" id="ARBA00004651"/>
    </source>
</evidence>
<dbReference type="Proteomes" id="UP001286456">
    <property type="component" value="Unassembled WGS sequence"/>
</dbReference>
<dbReference type="EMBL" id="JAUEPO010000003">
    <property type="protein sequence ID" value="KAK3327833.1"/>
    <property type="molecule type" value="Genomic_DNA"/>
</dbReference>
<feature type="transmembrane region" description="Helical" evidence="8">
    <location>
        <begin position="1160"/>
        <end position="1185"/>
    </location>
</feature>
<proteinExistence type="predicted"/>
<feature type="transmembrane region" description="Helical" evidence="8">
    <location>
        <begin position="1197"/>
        <end position="1216"/>
    </location>
</feature>
<organism evidence="9 10">
    <name type="scientific">Cercophora scortea</name>
    <dbReference type="NCBI Taxonomy" id="314031"/>
    <lineage>
        <taxon>Eukaryota</taxon>
        <taxon>Fungi</taxon>
        <taxon>Dikarya</taxon>
        <taxon>Ascomycota</taxon>
        <taxon>Pezizomycotina</taxon>
        <taxon>Sordariomycetes</taxon>
        <taxon>Sordariomycetidae</taxon>
        <taxon>Sordariales</taxon>
        <taxon>Lasiosphaeriaceae</taxon>
        <taxon>Cercophora</taxon>
    </lineage>
</organism>
<evidence type="ECO:0000256" key="3">
    <source>
        <dbReference type="ARBA" id="ARBA00022475"/>
    </source>
</evidence>
<keyword evidence="4 8" id="KW-0812">Transmembrane</keyword>
<keyword evidence="6 8" id="KW-0472">Membrane</keyword>
<dbReference type="CDD" id="cd06174">
    <property type="entry name" value="MFS"/>
    <property type="match status" value="1"/>
</dbReference>
<feature type="region of interest" description="Disordered" evidence="7">
    <location>
        <begin position="147"/>
        <end position="179"/>
    </location>
</feature>
<feature type="compositionally biased region" description="Basic and acidic residues" evidence="7">
    <location>
        <begin position="435"/>
        <end position="446"/>
    </location>
</feature>
<dbReference type="GO" id="GO:0022857">
    <property type="term" value="F:transmembrane transporter activity"/>
    <property type="evidence" value="ECO:0007669"/>
    <property type="project" value="InterPro"/>
</dbReference>
<feature type="compositionally biased region" description="Polar residues" evidence="7">
    <location>
        <begin position="367"/>
        <end position="381"/>
    </location>
</feature>
<feature type="transmembrane region" description="Helical" evidence="8">
    <location>
        <begin position="1021"/>
        <end position="1039"/>
    </location>
</feature>
<feature type="compositionally biased region" description="Polar residues" evidence="7">
    <location>
        <begin position="323"/>
        <end position="333"/>
    </location>
</feature>
<feature type="transmembrane region" description="Helical" evidence="8">
    <location>
        <begin position="1097"/>
        <end position="1117"/>
    </location>
</feature>
<feature type="transmembrane region" description="Helical" evidence="8">
    <location>
        <begin position="905"/>
        <end position="924"/>
    </location>
</feature>
<feature type="transmembrane region" description="Helical" evidence="8">
    <location>
        <begin position="872"/>
        <end position="899"/>
    </location>
</feature>
<protein>
    <submittedName>
        <fullName evidence="9">Major facilitator superfamily domain-containing protein</fullName>
    </submittedName>
</protein>
<dbReference type="InterPro" id="IPR011701">
    <property type="entry name" value="MFS"/>
</dbReference>
<reference evidence="9" key="1">
    <citation type="journal article" date="2023" name="Mol. Phylogenet. Evol.">
        <title>Genome-scale phylogeny and comparative genomics of the fungal order Sordariales.</title>
        <authorList>
            <person name="Hensen N."/>
            <person name="Bonometti L."/>
            <person name="Westerberg I."/>
            <person name="Brannstrom I.O."/>
            <person name="Guillou S."/>
            <person name="Cros-Aarteil S."/>
            <person name="Calhoun S."/>
            <person name="Haridas S."/>
            <person name="Kuo A."/>
            <person name="Mondo S."/>
            <person name="Pangilinan J."/>
            <person name="Riley R."/>
            <person name="LaButti K."/>
            <person name="Andreopoulos B."/>
            <person name="Lipzen A."/>
            <person name="Chen C."/>
            <person name="Yan M."/>
            <person name="Daum C."/>
            <person name="Ng V."/>
            <person name="Clum A."/>
            <person name="Steindorff A."/>
            <person name="Ohm R.A."/>
            <person name="Martin F."/>
            <person name="Silar P."/>
            <person name="Natvig D.O."/>
            <person name="Lalanne C."/>
            <person name="Gautier V."/>
            <person name="Ament-Velasquez S.L."/>
            <person name="Kruys A."/>
            <person name="Hutchinson M.I."/>
            <person name="Powell A.J."/>
            <person name="Barry K."/>
            <person name="Miller A.N."/>
            <person name="Grigoriev I.V."/>
            <person name="Debuchy R."/>
            <person name="Gladieux P."/>
            <person name="Hiltunen Thoren M."/>
            <person name="Johannesson H."/>
        </authorList>
    </citation>
    <scope>NUCLEOTIDE SEQUENCE</scope>
    <source>
        <strain evidence="9">SMH4131-1</strain>
    </source>
</reference>
<feature type="region of interest" description="Disordered" evidence="7">
    <location>
        <begin position="496"/>
        <end position="571"/>
    </location>
</feature>
<keyword evidence="3" id="KW-1003">Cell membrane</keyword>
<feature type="transmembrane region" description="Helical" evidence="8">
    <location>
        <begin position="1071"/>
        <end position="1091"/>
    </location>
</feature>
<dbReference type="SUPFAM" id="SSF103473">
    <property type="entry name" value="MFS general substrate transporter"/>
    <property type="match status" value="1"/>
</dbReference>
<comment type="caution">
    <text evidence="9">The sequence shown here is derived from an EMBL/GenBank/DDBJ whole genome shotgun (WGS) entry which is preliminary data.</text>
</comment>
<feature type="compositionally biased region" description="Polar residues" evidence="7">
    <location>
        <begin position="351"/>
        <end position="360"/>
    </location>
</feature>
<feature type="region of interest" description="Disordered" evidence="7">
    <location>
        <begin position="1334"/>
        <end position="1370"/>
    </location>
</feature>
<feature type="region of interest" description="Disordered" evidence="7">
    <location>
        <begin position="347"/>
        <end position="400"/>
    </location>
</feature>
<keyword evidence="5 8" id="KW-1133">Transmembrane helix</keyword>
<evidence type="ECO:0000313" key="10">
    <source>
        <dbReference type="Proteomes" id="UP001286456"/>
    </source>
</evidence>
<reference evidence="9" key="2">
    <citation type="submission" date="2023-06" db="EMBL/GenBank/DDBJ databases">
        <authorList>
            <consortium name="Lawrence Berkeley National Laboratory"/>
            <person name="Haridas S."/>
            <person name="Hensen N."/>
            <person name="Bonometti L."/>
            <person name="Westerberg I."/>
            <person name="Brannstrom I.O."/>
            <person name="Guillou S."/>
            <person name="Cros-Aarteil S."/>
            <person name="Calhoun S."/>
            <person name="Kuo A."/>
            <person name="Mondo S."/>
            <person name="Pangilinan J."/>
            <person name="Riley R."/>
            <person name="Labutti K."/>
            <person name="Andreopoulos B."/>
            <person name="Lipzen A."/>
            <person name="Chen C."/>
            <person name="Yanf M."/>
            <person name="Daum C."/>
            <person name="Ng V."/>
            <person name="Clum A."/>
            <person name="Steindorff A."/>
            <person name="Ohm R."/>
            <person name="Martin F."/>
            <person name="Silar P."/>
            <person name="Natvig D."/>
            <person name="Lalanne C."/>
            <person name="Gautier V."/>
            <person name="Ament-Velasquez S.L."/>
            <person name="Kruys A."/>
            <person name="Hutchinson M.I."/>
            <person name="Powell A.J."/>
            <person name="Barry K."/>
            <person name="Miller A.N."/>
            <person name="Grigoriev I.V."/>
            <person name="Debuchy R."/>
            <person name="Gladieux P."/>
            <person name="Thoren M.H."/>
            <person name="Johannesson H."/>
        </authorList>
    </citation>
    <scope>NUCLEOTIDE SEQUENCE</scope>
    <source>
        <strain evidence="9">SMH4131-1</strain>
    </source>
</reference>
<feature type="transmembrane region" description="Helical" evidence="8">
    <location>
        <begin position="719"/>
        <end position="741"/>
    </location>
</feature>
<evidence type="ECO:0000256" key="2">
    <source>
        <dbReference type="ARBA" id="ARBA00022448"/>
    </source>
</evidence>
<feature type="compositionally biased region" description="Basic and acidic residues" evidence="7">
    <location>
        <begin position="546"/>
        <end position="564"/>
    </location>
</feature>
<dbReference type="InterPro" id="IPR036259">
    <property type="entry name" value="MFS_trans_sf"/>
</dbReference>
<dbReference type="PANTHER" id="PTHR23502">
    <property type="entry name" value="MAJOR FACILITATOR SUPERFAMILY"/>
    <property type="match status" value="1"/>
</dbReference>